<evidence type="ECO:0000313" key="1">
    <source>
        <dbReference type="EMBL" id="BCU68910.1"/>
    </source>
</evidence>
<dbReference type="KEGG" id="csty:KN1_02070"/>
<organism evidence="1 2">
    <name type="scientific">Stygiolobus caldivivus</name>
    <dbReference type="NCBI Taxonomy" id="2824673"/>
    <lineage>
        <taxon>Archaea</taxon>
        <taxon>Thermoproteota</taxon>
        <taxon>Thermoprotei</taxon>
        <taxon>Sulfolobales</taxon>
        <taxon>Sulfolobaceae</taxon>
        <taxon>Stygiolobus</taxon>
    </lineage>
</organism>
<keyword evidence="2" id="KW-1185">Reference proteome</keyword>
<dbReference type="AlphaFoldDB" id="A0A8D5ZHV1"/>
<evidence type="ECO:0000313" key="2">
    <source>
        <dbReference type="Proteomes" id="UP000825123"/>
    </source>
</evidence>
<protein>
    <submittedName>
        <fullName evidence="1">Uncharacterized protein</fullName>
    </submittedName>
</protein>
<dbReference type="Proteomes" id="UP000825123">
    <property type="component" value="Chromosome"/>
</dbReference>
<proteinExistence type="predicted"/>
<reference evidence="1 2" key="1">
    <citation type="submission" date="2021-04" db="EMBL/GenBank/DDBJ databases">
        <title>Complete genome sequence of Stygiolobus sp. KN-1.</title>
        <authorList>
            <person name="Nakamura K."/>
            <person name="Sakai H."/>
            <person name="Kurosawa N."/>
        </authorList>
    </citation>
    <scope>NUCLEOTIDE SEQUENCE [LARGE SCALE GENOMIC DNA]</scope>
    <source>
        <strain evidence="1 2">KN-1</strain>
    </source>
</reference>
<accession>A0A8D5ZHV1</accession>
<name>A0A8D5ZHV1_9CREN</name>
<dbReference type="EMBL" id="AP024597">
    <property type="protein sequence ID" value="BCU68910.1"/>
    <property type="molecule type" value="Genomic_DNA"/>
</dbReference>
<sequence>MVDKTCHSGIFPIPYSSGCIGVAMKGLHKRTDWGVVA</sequence>
<gene>
    <name evidence="1" type="ORF">KN1_02070</name>
</gene>